<sequence>MKVEIWSDYACPFCYIGKRKFQEALESFEHKDDVEVVYRSFELDPGAEYAPGTSIHELLSRKYGMSVEQAIANNNNLGRQAGEMGLNFNFDAMKTGNTFDSHRLMAWAVEQGKGDELSERLFKAYFTDGLLLQDRQVLVTLAGEVGLSAEEAEQVLVSNRYSELVRAEEQVGSELGIRGVPFYVMDRKVGVSGAQSPASFLQVLQQAWAEKQAGANAPATAEPGANTAAGDNCADGSCEVHARD</sequence>
<gene>
    <name evidence="3" type="ORF">CGZ75_20495</name>
</gene>
<dbReference type="Gene3D" id="3.40.30.10">
    <property type="entry name" value="Glutaredoxin"/>
    <property type="match status" value="1"/>
</dbReference>
<dbReference type="PANTHER" id="PTHR13887:SF41">
    <property type="entry name" value="THIOREDOXIN SUPERFAMILY PROTEIN"/>
    <property type="match status" value="1"/>
</dbReference>
<evidence type="ECO:0000259" key="2">
    <source>
        <dbReference type="Pfam" id="PF01323"/>
    </source>
</evidence>
<dbReference type="CDD" id="cd03024">
    <property type="entry name" value="DsbA_FrnE"/>
    <property type="match status" value="1"/>
</dbReference>
<comment type="caution">
    <text evidence="3">The sequence shown here is derived from an EMBL/GenBank/DDBJ whole genome shotgun (WGS) entry which is preliminary data.</text>
</comment>
<keyword evidence="4" id="KW-1185">Reference proteome</keyword>
<dbReference type="PANTHER" id="PTHR13887">
    <property type="entry name" value="GLUTATHIONE S-TRANSFERASE KAPPA"/>
    <property type="match status" value="1"/>
</dbReference>
<evidence type="ECO:0000313" key="4">
    <source>
        <dbReference type="Proteomes" id="UP000215145"/>
    </source>
</evidence>
<dbReference type="GO" id="GO:0016491">
    <property type="term" value="F:oxidoreductase activity"/>
    <property type="evidence" value="ECO:0007669"/>
    <property type="project" value="InterPro"/>
</dbReference>
<evidence type="ECO:0000256" key="1">
    <source>
        <dbReference type="SAM" id="MobiDB-lite"/>
    </source>
</evidence>
<organism evidence="3 4">
    <name type="scientific">Paenibacillus herberti</name>
    <dbReference type="NCBI Taxonomy" id="1619309"/>
    <lineage>
        <taxon>Bacteria</taxon>
        <taxon>Bacillati</taxon>
        <taxon>Bacillota</taxon>
        <taxon>Bacilli</taxon>
        <taxon>Bacillales</taxon>
        <taxon>Paenibacillaceae</taxon>
        <taxon>Paenibacillus</taxon>
    </lineage>
</organism>
<dbReference type="OrthoDB" id="9799122at2"/>
<dbReference type="EMBL" id="NMUQ01000003">
    <property type="protein sequence ID" value="OXM13433.1"/>
    <property type="molecule type" value="Genomic_DNA"/>
</dbReference>
<dbReference type="Proteomes" id="UP000215145">
    <property type="component" value="Unassembled WGS sequence"/>
</dbReference>
<reference evidence="3 4" key="1">
    <citation type="submission" date="2017-07" db="EMBL/GenBank/DDBJ databases">
        <title>Paenibacillus herberti R33 genome sequencing and assembly.</title>
        <authorList>
            <person name="Su W."/>
        </authorList>
    </citation>
    <scope>NUCLEOTIDE SEQUENCE [LARGE SCALE GENOMIC DNA]</scope>
    <source>
        <strain evidence="3 4">R33</strain>
    </source>
</reference>
<proteinExistence type="predicted"/>
<feature type="region of interest" description="Disordered" evidence="1">
    <location>
        <begin position="214"/>
        <end position="244"/>
    </location>
</feature>
<name>A0A229NU76_9BACL</name>
<dbReference type="InterPro" id="IPR036249">
    <property type="entry name" value="Thioredoxin-like_sf"/>
</dbReference>
<feature type="domain" description="DSBA-like thioredoxin" evidence="2">
    <location>
        <begin position="3"/>
        <end position="205"/>
    </location>
</feature>
<dbReference type="AlphaFoldDB" id="A0A229NU76"/>
<evidence type="ECO:0000313" key="3">
    <source>
        <dbReference type="EMBL" id="OXM13433.1"/>
    </source>
</evidence>
<dbReference type="SUPFAM" id="SSF52833">
    <property type="entry name" value="Thioredoxin-like"/>
    <property type="match status" value="1"/>
</dbReference>
<accession>A0A229NU76</accession>
<dbReference type="InterPro" id="IPR001853">
    <property type="entry name" value="DSBA-like_thioredoxin_dom"/>
</dbReference>
<protein>
    <submittedName>
        <fullName evidence="3">Disulfide bond formation protein DsbA</fullName>
    </submittedName>
</protein>
<dbReference type="Pfam" id="PF01323">
    <property type="entry name" value="DSBA"/>
    <property type="match status" value="1"/>
</dbReference>
<dbReference type="RefSeq" id="WP_089526139.1">
    <property type="nucleotide sequence ID" value="NZ_NMUQ01000003.1"/>
</dbReference>